<evidence type="ECO:0000256" key="9">
    <source>
        <dbReference type="ARBA" id="ARBA00023002"/>
    </source>
</evidence>
<dbReference type="PANTHER" id="PTHR11985">
    <property type="entry name" value="GLYCEROL-3-PHOSPHATE DEHYDROGENASE"/>
    <property type="match status" value="1"/>
</dbReference>
<dbReference type="PROSITE" id="PS00977">
    <property type="entry name" value="FAD_G3PDH_1"/>
    <property type="match status" value="1"/>
</dbReference>
<evidence type="ECO:0000256" key="6">
    <source>
        <dbReference type="ARBA" id="ARBA00022827"/>
    </source>
</evidence>
<gene>
    <name evidence="12" type="ORF">PECAL_5P06510</name>
</gene>
<dbReference type="InterPro" id="IPR006076">
    <property type="entry name" value="FAD-dep_OxRdtase"/>
</dbReference>
<dbReference type="InterPro" id="IPR011992">
    <property type="entry name" value="EF-hand-dom_pair"/>
</dbReference>
<dbReference type="Gene3D" id="3.50.50.60">
    <property type="entry name" value="FAD/NAD(P)-binding domain"/>
    <property type="match status" value="1"/>
</dbReference>
<dbReference type="SUPFAM" id="SSF54373">
    <property type="entry name" value="FAD-linked reductases, C-terminal domain"/>
    <property type="match status" value="1"/>
</dbReference>
<keyword evidence="13" id="KW-1185">Reference proteome</keyword>
<dbReference type="Pfam" id="PF13499">
    <property type="entry name" value="EF-hand_7"/>
    <property type="match status" value="1"/>
</dbReference>
<comment type="caution">
    <text evidence="12">The sequence shown here is derived from an EMBL/GenBank/DDBJ whole genome shotgun (WGS) entry which is preliminary data.</text>
</comment>
<dbReference type="GO" id="GO:0004368">
    <property type="term" value="F:glycerol-3-phosphate dehydrogenase (quinone) activity"/>
    <property type="evidence" value="ECO:0007669"/>
    <property type="project" value="UniProtKB-EC"/>
</dbReference>
<keyword evidence="8" id="KW-0809">Transit peptide</keyword>
<evidence type="ECO:0000256" key="10">
    <source>
        <dbReference type="RuleBase" id="RU361217"/>
    </source>
</evidence>
<evidence type="ECO:0000256" key="5">
    <source>
        <dbReference type="ARBA" id="ARBA00022630"/>
    </source>
</evidence>
<dbReference type="InterPro" id="IPR002048">
    <property type="entry name" value="EF_hand_dom"/>
</dbReference>
<dbReference type="PRINTS" id="PR01001">
    <property type="entry name" value="FADG3PDH"/>
</dbReference>
<dbReference type="InterPro" id="IPR038299">
    <property type="entry name" value="DAO_C_sf"/>
</dbReference>
<evidence type="ECO:0000256" key="3">
    <source>
        <dbReference type="ARBA" id="ARBA00007330"/>
    </source>
</evidence>
<dbReference type="PROSITE" id="PS50222">
    <property type="entry name" value="EF_HAND_2"/>
    <property type="match status" value="2"/>
</dbReference>
<evidence type="ECO:0000256" key="1">
    <source>
        <dbReference type="ARBA" id="ARBA00001974"/>
    </source>
</evidence>
<dbReference type="GO" id="GO:0005509">
    <property type="term" value="F:calcium ion binding"/>
    <property type="evidence" value="ECO:0007669"/>
    <property type="project" value="InterPro"/>
</dbReference>
<dbReference type="PANTHER" id="PTHR11985:SF15">
    <property type="entry name" value="GLYCEROL-3-PHOSPHATE DEHYDROGENASE, MITOCHONDRIAL"/>
    <property type="match status" value="1"/>
</dbReference>
<evidence type="ECO:0000256" key="8">
    <source>
        <dbReference type="ARBA" id="ARBA00022946"/>
    </source>
</evidence>
<evidence type="ECO:0000313" key="12">
    <source>
        <dbReference type="EMBL" id="CAH0376096.1"/>
    </source>
</evidence>
<dbReference type="PROSITE" id="PS00018">
    <property type="entry name" value="EF_HAND_1"/>
    <property type="match status" value="1"/>
</dbReference>
<dbReference type="Gene3D" id="1.10.238.10">
    <property type="entry name" value="EF-hand"/>
    <property type="match status" value="1"/>
</dbReference>
<evidence type="ECO:0000256" key="2">
    <source>
        <dbReference type="ARBA" id="ARBA00004745"/>
    </source>
</evidence>
<protein>
    <recommendedName>
        <fullName evidence="4 10">Glycerol-3-phosphate dehydrogenase</fullName>
        <ecNumber evidence="4 10">1.1.5.3</ecNumber>
    </recommendedName>
</protein>
<dbReference type="InterPro" id="IPR036188">
    <property type="entry name" value="FAD/NAD-bd_sf"/>
</dbReference>
<evidence type="ECO:0000313" key="13">
    <source>
        <dbReference type="Proteomes" id="UP000789595"/>
    </source>
</evidence>
<dbReference type="Gene3D" id="1.10.8.870">
    <property type="entry name" value="Alpha-glycerophosphate oxidase, cap domain"/>
    <property type="match status" value="1"/>
</dbReference>
<dbReference type="AlphaFoldDB" id="A0A8J2SW50"/>
<keyword evidence="9 10" id="KW-0560">Oxidoreductase</keyword>
<evidence type="ECO:0000256" key="4">
    <source>
        <dbReference type="ARBA" id="ARBA00013029"/>
    </source>
</evidence>
<keyword evidence="6" id="KW-0274">FAD</keyword>
<dbReference type="InterPro" id="IPR018247">
    <property type="entry name" value="EF_Hand_1_Ca_BS"/>
</dbReference>
<feature type="domain" description="EF-hand" evidence="11">
    <location>
        <begin position="630"/>
        <end position="665"/>
    </location>
</feature>
<dbReference type="SMART" id="SM00054">
    <property type="entry name" value="EFh"/>
    <property type="match status" value="2"/>
</dbReference>
<evidence type="ECO:0000256" key="7">
    <source>
        <dbReference type="ARBA" id="ARBA00022837"/>
    </source>
</evidence>
<evidence type="ECO:0000259" key="11">
    <source>
        <dbReference type="PROSITE" id="PS50222"/>
    </source>
</evidence>
<dbReference type="InterPro" id="IPR000447">
    <property type="entry name" value="G3P_DH_FAD-dep"/>
</dbReference>
<dbReference type="GO" id="GO:0006072">
    <property type="term" value="P:glycerol-3-phosphate metabolic process"/>
    <property type="evidence" value="ECO:0007669"/>
    <property type="project" value="UniProtKB-UniRule"/>
</dbReference>
<reference evidence="12" key="1">
    <citation type="submission" date="2021-11" db="EMBL/GenBank/DDBJ databases">
        <authorList>
            <consortium name="Genoscope - CEA"/>
            <person name="William W."/>
        </authorList>
    </citation>
    <scope>NUCLEOTIDE SEQUENCE</scope>
</reference>
<proteinExistence type="inferred from homology"/>
<dbReference type="CDD" id="cd00051">
    <property type="entry name" value="EFh"/>
    <property type="match status" value="1"/>
</dbReference>
<comment type="cofactor">
    <cofactor evidence="1 10">
        <name>FAD</name>
        <dbReference type="ChEBI" id="CHEBI:57692"/>
    </cofactor>
</comment>
<dbReference type="GO" id="GO:0005739">
    <property type="term" value="C:mitochondrion"/>
    <property type="evidence" value="ECO:0007669"/>
    <property type="project" value="TreeGrafter"/>
</dbReference>
<comment type="catalytic activity">
    <reaction evidence="10">
        <text>a quinone + sn-glycerol 3-phosphate = dihydroxyacetone phosphate + a quinol</text>
        <dbReference type="Rhea" id="RHEA:18977"/>
        <dbReference type="ChEBI" id="CHEBI:24646"/>
        <dbReference type="ChEBI" id="CHEBI:57597"/>
        <dbReference type="ChEBI" id="CHEBI:57642"/>
        <dbReference type="ChEBI" id="CHEBI:132124"/>
        <dbReference type="EC" id="1.1.5.3"/>
    </reaction>
</comment>
<feature type="domain" description="EF-hand" evidence="11">
    <location>
        <begin position="673"/>
        <end position="699"/>
    </location>
</feature>
<comment type="similarity">
    <text evidence="3 10">Belongs to the FAD-dependent glycerol-3-phosphate dehydrogenase family.</text>
</comment>
<keyword evidence="7" id="KW-0106">Calcium</keyword>
<organism evidence="12 13">
    <name type="scientific">Pelagomonas calceolata</name>
    <dbReference type="NCBI Taxonomy" id="35677"/>
    <lineage>
        <taxon>Eukaryota</taxon>
        <taxon>Sar</taxon>
        <taxon>Stramenopiles</taxon>
        <taxon>Ochrophyta</taxon>
        <taxon>Pelagophyceae</taxon>
        <taxon>Pelagomonadales</taxon>
        <taxon>Pelagomonadaceae</taxon>
        <taxon>Pelagomonas</taxon>
    </lineage>
</organism>
<dbReference type="Pfam" id="PF16901">
    <property type="entry name" value="DAO_C"/>
    <property type="match status" value="1"/>
</dbReference>
<keyword evidence="5 10" id="KW-0285">Flavoprotein</keyword>
<dbReference type="EC" id="1.1.5.3" evidence="4 10"/>
<dbReference type="Pfam" id="PF01266">
    <property type="entry name" value="DAO"/>
    <property type="match status" value="1"/>
</dbReference>
<dbReference type="OrthoDB" id="264015at2759"/>
<dbReference type="InterPro" id="IPR031656">
    <property type="entry name" value="DAO_C"/>
</dbReference>
<comment type="pathway">
    <text evidence="2">Polyol metabolism; glycerol degradation.</text>
</comment>
<accession>A0A8J2SW50</accession>
<dbReference type="EMBL" id="CAKKNE010000005">
    <property type="protein sequence ID" value="CAH0376096.1"/>
    <property type="molecule type" value="Genomic_DNA"/>
</dbReference>
<name>A0A8J2SW50_9STRA</name>
<sequence length="724" mass="79138">MAAAAILARRCTRLSRRFATITDPAAPSFAAPIGAGSITPPSLERIPGRAAQVERLKHDTPFDVVVVGGGCVGAGAALDAAARGLRVALVERGDYGSETSSRSTKLLWAGIRYLATAAAGLLRRESLAQPMKALRDFGSEFRMVLNCHRERRFMIEQQPHLCHWMPIALPFDRWWVSPAPFGHPLFSLFPVLSPLVTTFYDSLSSFTCPPSFVVGPKAAQRRFPQLQDKGLLFATVFHEAMHDDARTNIAIALTAAERGAAVANYCEVTGLIKENGRAAGVSVLDRVTSQRFDVRAKAVVFCGGPYTDALRKLGDEKAEDAVAGASGTHVVLPGYYCPRDQGLLDYNTSDGRFLFFLPWLGHTLVGTTDAPSAAETRPTAPEDEVQWLLNECSRYLSPDVRVSRKDVLSAWRGWRPLARDPHAAPGAPASRDHVISRDPATNVVFAAGGKWTTWREMSEELIDEVCVDFENAEPCTTTSIGLLGRDGWEPTLAVQLVQHGGVRAEVANHLAQAYGGRAWDVLALARPTGKRYPRFGIPLAEGYPYVEAEVRYACREHAVTIEDILSRRTRLAFLNAEAARDAVERVAEIMSEELGWTDEERAKQLAHAYDYVKCFGGPIADKTEAELRTATDADLREAFARVDADNSGYVSVDELRRAAAFLGFPVDDSDAEFGKMDTNGDGKASFEEFAQWWNASDARLSRQFALDPGGKKRTQSNTSGAFLG</sequence>
<dbReference type="Gene3D" id="3.30.9.10">
    <property type="entry name" value="D-Amino Acid Oxidase, subunit A, domain 2"/>
    <property type="match status" value="1"/>
</dbReference>
<dbReference type="Proteomes" id="UP000789595">
    <property type="component" value="Unassembled WGS sequence"/>
</dbReference>
<dbReference type="SUPFAM" id="SSF47473">
    <property type="entry name" value="EF-hand"/>
    <property type="match status" value="1"/>
</dbReference>
<dbReference type="SUPFAM" id="SSF51905">
    <property type="entry name" value="FAD/NAD(P)-binding domain"/>
    <property type="match status" value="1"/>
</dbReference>